<keyword evidence="3" id="KW-0808">Transferase</keyword>
<feature type="domain" description="Glycosyl transferase family 1" evidence="1">
    <location>
        <begin position="218"/>
        <end position="376"/>
    </location>
</feature>
<comment type="caution">
    <text evidence="3">The sequence shown here is derived from an EMBL/GenBank/DDBJ whole genome shotgun (WGS) entry which is preliminary data.</text>
</comment>
<accession>A0ABD5USJ6</accession>
<dbReference type="EMBL" id="JBHSXI010000021">
    <property type="protein sequence ID" value="MFC6890277.1"/>
    <property type="molecule type" value="Genomic_DNA"/>
</dbReference>
<dbReference type="EC" id="2.4.-.-" evidence="3"/>
<dbReference type="Pfam" id="PF13439">
    <property type="entry name" value="Glyco_transf_4"/>
    <property type="match status" value="1"/>
</dbReference>
<sequence>MKIAFLVNSFPKISETFILSQVTGMIDRGHDVYIFARESSSEENQHKDVDRYGLIEKTTTADPPKNKLHRLISAGLLIPKGILKRPRRILESLRFSRYHRDAFSLRMLHYSSTFNHEDVDVLVCHFGHNGNLGALLKRTGVDVRVVTMFHGADVRQANSGSKNIYKPSFKESDVLLANSRDTMDELISLGADYSKVHWHPVGVNPDMFHTLHDGGSEDNMVVITTVARLVEEKDVETAIRAIAALPLTALESDIRYQIVGDGPKRESLENLTRKLDLEDVVQFEGQVKREKVIEFLAATDVFLLTSVDEAFGLVLLEAQAAEIPVVATNVGGIPEAVAAGDSAILVPPRSPDQIARQLSQLIRQPSLRSKMGEKGHRFVAENFDVDVLNDELESLLKKTLNS</sequence>
<dbReference type="PANTHER" id="PTHR45947">
    <property type="entry name" value="SULFOQUINOVOSYL TRANSFERASE SQD2"/>
    <property type="match status" value="1"/>
</dbReference>
<gene>
    <name evidence="3" type="ORF">ACFQEY_14855</name>
</gene>
<dbReference type="PANTHER" id="PTHR45947:SF3">
    <property type="entry name" value="SULFOQUINOVOSYL TRANSFERASE SQD2"/>
    <property type="match status" value="1"/>
</dbReference>
<protein>
    <submittedName>
        <fullName evidence="3">Glycosyltransferase</fullName>
        <ecNumber evidence="3">2.4.-.-</ecNumber>
    </submittedName>
</protein>
<evidence type="ECO:0000259" key="1">
    <source>
        <dbReference type="Pfam" id="PF00534"/>
    </source>
</evidence>
<dbReference type="RefSeq" id="WP_379770011.1">
    <property type="nucleotide sequence ID" value="NZ_JBHSXI010000021.1"/>
</dbReference>
<dbReference type="Pfam" id="PF00534">
    <property type="entry name" value="Glycos_transf_1"/>
    <property type="match status" value="1"/>
</dbReference>
<keyword evidence="4" id="KW-1185">Reference proteome</keyword>
<reference evidence="3 4" key="1">
    <citation type="journal article" date="2019" name="Int. J. Syst. Evol. Microbiol.">
        <title>The Global Catalogue of Microorganisms (GCM) 10K type strain sequencing project: providing services to taxonomists for standard genome sequencing and annotation.</title>
        <authorList>
            <consortium name="The Broad Institute Genomics Platform"/>
            <consortium name="The Broad Institute Genome Sequencing Center for Infectious Disease"/>
            <person name="Wu L."/>
            <person name="Ma J."/>
        </authorList>
    </citation>
    <scope>NUCLEOTIDE SEQUENCE [LARGE SCALE GENOMIC DNA]</scope>
    <source>
        <strain evidence="3 4">Y73</strain>
    </source>
</reference>
<evidence type="ECO:0000259" key="2">
    <source>
        <dbReference type="Pfam" id="PF13439"/>
    </source>
</evidence>
<evidence type="ECO:0000313" key="3">
    <source>
        <dbReference type="EMBL" id="MFC6890277.1"/>
    </source>
</evidence>
<dbReference type="AlphaFoldDB" id="A0ABD5USJ6"/>
<dbReference type="Gene3D" id="3.40.50.2000">
    <property type="entry name" value="Glycogen Phosphorylase B"/>
    <property type="match status" value="2"/>
</dbReference>
<dbReference type="Proteomes" id="UP001596333">
    <property type="component" value="Unassembled WGS sequence"/>
</dbReference>
<dbReference type="SUPFAM" id="SSF53756">
    <property type="entry name" value="UDP-Glycosyltransferase/glycogen phosphorylase"/>
    <property type="match status" value="1"/>
</dbReference>
<keyword evidence="3" id="KW-0328">Glycosyltransferase</keyword>
<feature type="domain" description="Glycosyltransferase subfamily 4-like N-terminal" evidence="2">
    <location>
        <begin position="15"/>
        <end position="206"/>
    </location>
</feature>
<evidence type="ECO:0000313" key="4">
    <source>
        <dbReference type="Proteomes" id="UP001596333"/>
    </source>
</evidence>
<dbReference type="GO" id="GO:0016757">
    <property type="term" value="F:glycosyltransferase activity"/>
    <property type="evidence" value="ECO:0007669"/>
    <property type="project" value="UniProtKB-KW"/>
</dbReference>
<name>A0ABD5USJ6_9EURY</name>
<dbReference type="InterPro" id="IPR028098">
    <property type="entry name" value="Glyco_trans_4-like_N"/>
</dbReference>
<dbReference type="InterPro" id="IPR001296">
    <property type="entry name" value="Glyco_trans_1"/>
</dbReference>
<dbReference type="InterPro" id="IPR050194">
    <property type="entry name" value="Glycosyltransferase_grp1"/>
</dbReference>
<proteinExistence type="predicted"/>
<organism evidence="3 4">
    <name type="scientific">Halorubrum trueperi</name>
    <dbReference type="NCBI Taxonomy" id="2004704"/>
    <lineage>
        <taxon>Archaea</taxon>
        <taxon>Methanobacteriati</taxon>
        <taxon>Methanobacteriota</taxon>
        <taxon>Stenosarchaea group</taxon>
        <taxon>Halobacteria</taxon>
        <taxon>Halobacteriales</taxon>
        <taxon>Haloferacaceae</taxon>
        <taxon>Halorubrum</taxon>
    </lineage>
</organism>